<proteinExistence type="predicted"/>
<dbReference type="AlphaFoldDB" id="A0A090AC53"/>
<evidence type="ECO:0000313" key="2">
    <source>
        <dbReference type="Proteomes" id="UP000031623"/>
    </source>
</evidence>
<organism evidence="1 2">
    <name type="scientific">Thioploca ingrica</name>
    <dbReference type="NCBI Taxonomy" id="40754"/>
    <lineage>
        <taxon>Bacteria</taxon>
        <taxon>Pseudomonadati</taxon>
        <taxon>Pseudomonadota</taxon>
        <taxon>Gammaproteobacteria</taxon>
        <taxon>Thiotrichales</taxon>
        <taxon>Thiotrichaceae</taxon>
        <taxon>Thioploca</taxon>
    </lineage>
</organism>
<keyword evidence="2" id="KW-1185">Reference proteome</keyword>
<dbReference type="Proteomes" id="UP000031623">
    <property type="component" value="Chromosome"/>
</dbReference>
<gene>
    <name evidence="1" type="ORF">THII_0976</name>
</gene>
<evidence type="ECO:0008006" key="3">
    <source>
        <dbReference type="Google" id="ProtNLM"/>
    </source>
</evidence>
<evidence type="ECO:0000313" key="1">
    <source>
        <dbReference type="EMBL" id="BAP55273.1"/>
    </source>
</evidence>
<dbReference type="KEGG" id="tig:THII_0976"/>
<protein>
    <recommendedName>
        <fullName evidence="3">Type I restriction enzyme R protein N-terminal domain-containing protein</fullName>
    </recommendedName>
</protein>
<dbReference type="OrthoDB" id="155875at2"/>
<sequence>MSYSQFTLASLEKTFYLTIVEKVALFTNTPLLPSSPLLTEILNCNVPLALANNTEKARSEMIIAPVLIELKRQLPNQMSLFSGAEFNVEEETGLMGYCDFIISQSSEQLFVKAPVVMLVEAKNENIKNGLGQCVAEMLAAQLFNQREQNPITTIYGVVTTGTNWKFLRLTNHQVEIDLREYYLSEIDQILGILSAGIQNKK</sequence>
<dbReference type="EMBL" id="AP014633">
    <property type="protein sequence ID" value="BAP55273.1"/>
    <property type="molecule type" value="Genomic_DNA"/>
</dbReference>
<accession>A0A090AC53</accession>
<name>A0A090AC53_9GAMM</name>
<reference evidence="1 2" key="1">
    <citation type="journal article" date="2014" name="ISME J.">
        <title>Ecophysiology of Thioploca ingrica as revealed by the complete genome sequence supplemented with proteomic evidence.</title>
        <authorList>
            <person name="Kojima H."/>
            <person name="Ogura Y."/>
            <person name="Yamamoto N."/>
            <person name="Togashi T."/>
            <person name="Mori H."/>
            <person name="Watanabe T."/>
            <person name="Nemoto F."/>
            <person name="Kurokawa K."/>
            <person name="Hayashi T."/>
            <person name="Fukui M."/>
        </authorList>
    </citation>
    <scope>NUCLEOTIDE SEQUENCE [LARGE SCALE GENOMIC DNA]</scope>
</reference>
<dbReference type="HOGENOM" id="CLU_084165_1_0_6"/>
<dbReference type="STRING" id="40754.THII_0976"/>